<protein>
    <submittedName>
        <fullName evidence="2">Uncharacterized protein</fullName>
    </submittedName>
</protein>
<reference evidence="2" key="1">
    <citation type="submission" date="2019-04" db="EMBL/GenBank/DDBJ databases">
        <authorList>
            <person name="Alioto T."/>
            <person name="Alioto T."/>
        </authorList>
    </citation>
    <scope>NUCLEOTIDE SEQUENCE [LARGE SCALE GENOMIC DNA]</scope>
</reference>
<dbReference type="AlphaFoldDB" id="A0A5E4ACF9"/>
<feature type="region of interest" description="Disordered" evidence="1">
    <location>
        <begin position="32"/>
        <end position="104"/>
    </location>
</feature>
<dbReference type="EMBL" id="CABDUW010000036">
    <property type="protein sequence ID" value="VTJ54342.1"/>
    <property type="molecule type" value="Genomic_DNA"/>
</dbReference>
<evidence type="ECO:0000256" key="1">
    <source>
        <dbReference type="SAM" id="MobiDB-lite"/>
    </source>
</evidence>
<name>A0A5E4ACF9_MARMO</name>
<dbReference type="Proteomes" id="UP000335636">
    <property type="component" value="Unassembled WGS sequence"/>
</dbReference>
<keyword evidence="3" id="KW-1185">Reference proteome</keyword>
<sequence>MEGWTAPRGHCPTAEWHGCERQEHHFQGLVVKAAGGEAGGRQPPSWQEAHRSAGSQRDASRKSAPPGGPALASFCGRVSRQPGAAPSGPGRVSSPEPMAVRPHSCCDLGQHLRSIEEDAEAQGTLCSQAWSFLGDLETGHTEAPAHPPTPLPAELS</sequence>
<comment type="caution">
    <text evidence="2">The sequence shown here is derived from an EMBL/GenBank/DDBJ whole genome shotgun (WGS) entry which is preliminary data.</text>
</comment>
<organism evidence="2 3">
    <name type="scientific">Marmota monax</name>
    <name type="common">Woodchuck</name>
    <dbReference type="NCBI Taxonomy" id="9995"/>
    <lineage>
        <taxon>Eukaryota</taxon>
        <taxon>Metazoa</taxon>
        <taxon>Chordata</taxon>
        <taxon>Craniata</taxon>
        <taxon>Vertebrata</taxon>
        <taxon>Euteleostomi</taxon>
        <taxon>Mammalia</taxon>
        <taxon>Eutheria</taxon>
        <taxon>Euarchontoglires</taxon>
        <taxon>Glires</taxon>
        <taxon>Rodentia</taxon>
        <taxon>Sciuromorpha</taxon>
        <taxon>Sciuridae</taxon>
        <taxon>Xerinae</taxon>
        <taxon>Marmotini</taxon>
        <taxon>Marmota</taxon>
    </lineage>
</organism>
<evidence type="ECO:0000313" key="2">
    <source>
        <dbReference type="EMBL" id="VTJ54342.1"/>
    </source>
</evidence>
<accession>A0A5E4ACF9</accession>
<feature type="region of interest" description="Disordered" evidence="1">
    <location>
        <begin position="137"/>
        <end position="156"/>
    </location>
</feature>
<proteinExistence type="predicted"/>
<feature type="compositionally biased region" description="Pro residues" evidence="1">
    <location>
        <begin position="145"/>
        <end position="156"/>
    </location>
</feature>
<gene>
    <name evidence="2" type="ORF">MONAX_5E044759</name>
</gene>
<evidence type="ECO:0000313" key="3">
    <source>
        <dbReference type="Proteomes" id="UP000335636"/>
    </source>
</evidence>